<accession>A0A1L2ZMS9</accession>
<dbReference type="OrthoDB" id="3577641at2"/>
<dbReference type="AlphaFoldDB" id="A0A1L2ZMS9"/>
<dbReference type="STRING" id="556325.BHE16_04100"/>
<dbReference type="Pfam" id="PF06078">
    <property type="entry name" value="DUF937"/>
    <property type="match status" value="1"/>
</dbReference>
<sequence length="272" mass="26640">MSDLQEILKLVPTDQLAQALGVDEQSAEAALRAAVPSLLAGMQSNATSPEGAESLAGALANHSNDLVDGSVNIDQVDTQDGSKIVSHVLGDREELLANQLSGANTAAGIDLGSLVRKALPILAPIVLSYLAKKWSQRGGATGSGQAAAPEATQGGGLGDLLGGLLGGVLGGTAGGSTGGTTTQSGSASANPLDDLLGGLLGGSQTGTPSQTNVTAEETDQQGGYFGDQPNVSSNDPLAGARGKTGASQPASTQSSQGGIDLGSILGGLFGGR</sequence>
<reference evidence="2 3" key="1">
    <citation type="submission" date="2016-11" db="EMBL/GenBank/DDBJ databases">
        <title>Genome sequencing of Zhihengliuella aestuarii B18 antagonistic to Plasmodiophora brassicae.</title>
        <authorList>
            <person name="Luo Y."/>
        </authorList>
    </citation>
    <scope>NUCLEOTIDE SEQUENCE [LARGE SCALE GENOMIC DNA]</scope>
    <source>
        <strain evidence="2 3">B18</strain>
    </source>
</reference>
<dbReference type="EMBL" id="CP018135">
    <property type="protein sequence ID" value="APF40332.1"/>
    <property type="molecule type" value="Genomic_DNA"/>
</dbReference>
<proteinExistence type="predicted"/>
<dbReference type="InterPro" id="IPR009282">
    <property type="entry name" value="DUF937"/>
</dbReference>
<evidence type="ECO:0000313" key="2">
    <source>
        <dbReference type="EMBL" id="APF40332.1"/>
    </source>
</evidence>
<protein>
    <recommendedName>
        <fullName evidence="4">DUF937 domain-containing protein</fullName>
    </recommendedName>
</protein>
<feature type="compositionally biased region" description="Low complexity" evidence="1">
    <location>
        <begin position="253"/>
        <end position="262"/>
    </location>
</feature>
<name>A0A1L2ZMS9_9MICC</name>
<feature type="compositionally biased region" description="Low complexity" evidence="1">
    <location>
        <begin position="179"/>
        <end position="197"/>
    </location>
</feature>
<evidence type="ECO:0000256" key="1">
    <source>
        <dbReference type="SAM" id="MobiDB-lite"/>
    </source>
</evidence>
<feature type="region of interest" description="Disordered" evidence="1">
    <location>
        <begin position="175"/>
        <end position="262"/>
    </location>
</feature>
<evidence type="ECO:0000313" key="3">
    <source>
        <dbReference type="Proteomes" id="UP000183530"/>
    </source>
</evidence>
<dbReference type="Proteomes" id="UP000183530">
    <property type="component" value="Chromosome"/>
</dbReference>
<gene>
    <name evidence="2" type="ORF">BHE16_04100</name>
</gene>
<dbReference type="RefSeq" id="WP_071893813.1">
    <property type="nucleotide sequence ID" value="NZ_CP018135.1"/>
</dbReference>
<keyword evidence="3" id="KW-1185">Reference proteome</keyword>
<evidence type="ECO:0008006" key="4">
    <source>
        <dbReference type="Google" id="ProtNLM"/>
    </source>
</evidence>
<dbReference type="KEGG" id="nae:BHE16_04100"/>
<organism evidence="2 3">
    <name type="scientific">Neomicrococcus aestuarii</name>
    <dbReference type="NCBI Taxonomy" id="556325"/>
    <lineage>
        <taxon>Bacteria</taxon>
        <taxon>Bacillati</taxon>
        <taxon>Actinomycetota</taxon>
        <taxon>Actinomycetes</taxon>
        <taxon>Micrococcales</taxon>
        <taxon>Micrococcaceae</taxon>
        <taxon>Neomicrococcus</taxon>
    </lineage>
</organism>
<feature type="compositionally biased region" description="Polar residues" evidence="1">
    <location>
        <begin position="205"/>
        <end position="215"/>
    </location>
</feature>